<dbReference type="AlphaFoldDB" id="A0A9Y3V6W5"/>
<evidence type="ECO:0000256" key="6">
    <source>
        <dbReference type="ARBA" id="ARBA00023136"/>
    </source>
</evidence>
<organism evidence="15 16">
    <name type="scientific">Pundamilia nyererei</name>
    <dbReference type="NCBI Taxonomy" id="303518"/>
    <lineage>
        <taxon>Eukaryota</taxon>
        <taxon>Metazoa</taxon>
        <taxon>Chordata</taxon>
        <taxon>Craniata</taxon>
        <taxon>Vertebrata</taxon>
        <taxon>Euteleostomi</taxon>
        <taxon>Actinopterygii</taxon>
        <taxon>Neopterygii</taxon>
        <taxon>Teleostei</taxon>
        <taxon>Neoteleostei</taxon>
        <taxon>Acanthomorphata</taxon>
        <taxon>Ovalentaria</taxon>
        <taxon>Cichlomorphae</taxon>
        <taxon>Cichliformes</taxon>
        <taxon>Cichlidae</taxon>
        <taxon>African cichlids</taxon>
        <taxon>Pseudocrenilabrinae</taxon>
        <taxon>Haplochromini</taxon>
        <taxon>Pundamilia</taxon>
    </lineage>
</organism>
<evidence type="ECO:0000313" key="15">
    <source>
        <dbReference type="Proteomes" id="UP000695023"/>
    </source>
</evidence>
<dbReference type="InterPro" id="IPR007110">
    <property type="entry name" value="Ig-like_dom"/>
</dbReference>
<evidence type="ECO:0000256" key="12">
    <source>
        <dbReference type="SAM" id="Phobius"/>
    </source>
</evidence>
<dbReference type="GeneID" id="102212273"/>
<dbReference type="InterPro" id="IPR013783">
    <property type="entry name" value="Ig-like_fold"/>
</dbReference>
<gene>
    <name evidence="16" type="primary">LOC102212273</name>
</gene>
<evidence type="ECO:0000256" key="3">
    <source>
        <dbReference type="ARBA" id="ARBA00022692"/>
    </source>
</evidence>
<dbReference type="SMART" id="SM00409">
    <property type="entry name" value="IG"/>
    <property type="match status" value="1"/>
</dbReference>
<evidence type="ECO:0000259" key="14">
    <source>
        <dbReference type="PROSITE" id="PS50835"/>
    </source>
</evidence>
<dbReference type="Pfam" id="PF07686">
    <property type="entry name" value="V-set"/>
    <property type="match status" value="1"/>
</dbReference>
<dbReference type="GO" id="GO:0006955">
    <property type="term" value="P:immune response"/>
    <property type="evidence" value="ECO:0007669"/>
    <property type="project" value="TreeGrafter"/>
</dbReference>
<evidence type="ECO:0000256" key="1">
    <source>
        <dbReference type="ARBA" id="ARBA00004251"/>
    </source>
</evidence>
<accession>A0A9Y3V6W5</accession>
<keyword evidence="6 12" id="KW-0472">Membrane</keyword>
<comment type="subcellular location">
    <subcellularLocation>
        <location evidence="1">Cell membrane</location>
        <topology evidence="1">Single-pass type I membrane protein</topology>
    </subcellularLocation>
</comment>
<evidence type="ECO:0000256" key="2">
    <source>
        <dbReference type="ARBA" id="ARBA00022475"/>
    </source>
</evidence>
<evidence type="ECO:0000256" key="13">
    <source>
        <dbReference type="SAM" id="SignalP"/>
    </source>
</evidence>
<evidence type="ECO:0000313" key="16">
    <source>
        <dbReference type="RefSeq" id="XP_005720745.1"/>
    </source>
</evidence>
<evidence type="ECO:0000256" key="9">
    <source>
        <dbReference type="ARBA" id="ARBA00023180"/>
    </source>
</evidence>
<dbReference type="Proteomes" id="UP000695023">
    <property type="component" value="Unplaced"/>
</dbReference>
<keyword evidence="9" id="KW-0325">Glycoprotein</keyword>
<keyword evidence="10" id="KW-0393">Immunoglobulin domain</keyword>
<evidence type="ECO:0000256" key="10">
    <source>
        <dbReference type="ARBA" id="ARBA00023319"/>
    </source>
</evidence>
<keyword evidence="5 12" id="KW-1133">Transmembrane helix</keyword>
<dbReference type="SUPFAM" id="SSF48726">
    <property type="entry name" value="Immunoglobulin"/>
    <property type="match status" value="1"/>
</dbReference>
<evidence type="ECO:0000256" key="5">
    <source>
        <dbReference type="ARBA" id="ARBA00022989"/>
    </source>
</evidence>
<evidence type="ECO:0000256" key="8">
    <source>
        <dbReference type="ARBA" id="ARBA00023170"/>
    </source>
</evidence>
<keyword evidence="8" id="KW-0675">Receptor</keyword>
<dbReference type="GO" id="GO:0007166">
    <property type="term" value="P:cell surface receptor signaling pathway"/>
    <property type="evidence" value="ECO:0007669"/>
    <property type="project" value="TreeGrafter"/>
</dbReference>
<sequence>MHAARWPLLFTLCLTCVSSNDEKSCEDSVYFCEKISKTVSLGSSVLLPCNLRPNSSNWVTWSHATTGQAQMVQFSSEGHVKFLDPRNGRVKVFPNQQTNGNYSIRIDELEKSDLGCYRCQRQCVQVMESRASTADMWPVIYICIGVAALLLMVVVSFYIYWKCIVCSKNKTQDSAEIPTIADPSAPPMPTINVPVGVHVRVQQAAGAYGNNLVYENDNLRPASAEPPRNHYDSRGAVQYLDSIQPQQPGHSSGGIYPNVDQFHFERVESQRTRQRFHLELFSRLRQASLSRHYYVNQRDLRKQHATSKQAVNQKRVGRERKKNKDNCEYNNPIYNTSSDQLNRL</sequence>
<dbReference type="GO" id="GO:0031295">
    <property type="term" value="P:T cell costimulation"/>
    <property type="evidence" value="ECO:0007669"/>
    <property type="project" value="TreeGrafter"/>
</dbReference>
<reference evidence="16" key="1">
    <citation type="submission" date="2025-08" db="UniProtKB">
        <authorList>
            <consortium name="RefSeq"/>
        </authorList>
    </citation>
    <scope>IDENTIFICATION</scope>
</reference>
<feature type="compositionally biased region" description="Polar residues" evidence="11">
    <location>
        <begin position="328"/>
        <end position="344"/>
    </location>
</feature>
<evidence type="ECO:0000256" key="11">
    <source>
        <dbReference type="SAM" id="MobiDB-lite"/>
    </source>
</evidence>
<dbReference type="RefSeq" id="XP_005720745.1">
    <property type="nucleotide sequence ID" value="XM_005720688.1"/>
</dbReference>
<keyword evidence="4 13" id="KW-0732">Signal</keyword>
<dbReference type="InterPro" id="IPR003599">
    <property type="entry name" value="Ig_sub"/>
</dbReference>
<protein>
    <submittedName>
        <fullName evidence="16">Uncharacterized protein LOC102212273</fullName>
    </submittedName>
</protein>
<proteinExistence type="predicted"/>
<dbReference type="InterPro" id="IPR036179">
    <property type="entry name" value="Ig-like_dom_sf"/>
</dbReference>
<dbReference type="PANTHER" id="PTHR25466">
    <property type="entry name" value="T-LYMPHOCYTE ACTIVATION ANTIGEN"/>
    <property type="match status" value="1"/>
</dbReference>
<dbReference type="Gene3D" id="2.60.40.10">
    <property type="entry name" value="Immunoglobulins"/>
    <property type="match status" value="1"/>
</dbReference>
<feature type="chain" id="PRO_5041287247" evidence="13">
    <location>
        <begin position="20"/>
        <end position="344"/>
    </location>
</feature>
<name>A0A9Y3V6W5_9CICH</name>
<dbReference type="GO" id="GO:0042102">
    <property type="term" value="P:positive regulation of T cell proliferation"/>
    <property type="evidence" value="ECO:0007669"/>
    <property type="project" value="TreeGrafter"/>
</dbReference>
<feature type="domain" description="Ig-like" evidence="14">
    <location>
        <begin position="7"/>
        <end position="120"/>
    </location>
</feature>
<evidence type="ECO:0000256" key="7">
    <source>
        <dbReference type="ARBA" id="ARBA00023157"/>
    </source>
</evidence>
<feature type="signal peptide" evidence="13">
    <location>
        <begin position="1"/>
        <end position="19"/>
    </location>
</feature>
<keyword evidence="7" id="KW-1015">Disulfide bond</keyword>
<dbReference type="PROSITE" id="PS50835">
    <property type="entry name" value="IG_LIKE"/>
    <property type="match status" value="1"/>
</dbReference>
<dbReference type="PANTHER" id="PTHR25466:SF9">
    <property type="entry name" value="FIBRONECTIN TYPE-III DOMAIN-CONTAINING PROTEIN"/>
    <property type="match status" value="1"/>
</dbReference>
<feature type="transmembrane region" description="Helical" evidence="12">
    <location>
        <begin position="139"/>
        <end position="161"/>
    </location>
</feature>
<dbReference type="InterPro" id="IPR013106">
    <property type="entry name" value="Ig_V-set"/>
</dbReference>
<dbReference type="GO" id="GO:0071222">
    <property type="term" value="P:cellular response to lipopolysaccharide"/>
    <property type="evidence" value="ECO:0007669"/>
    <property type="project" value="TreeGrafter"/>
</dbReference>
<keyword evidence="15" id="KW-1185">Reference proteome</keyword>
<dbReference type="InterPro" id="IPR051713">
    <property type="entry name" value="T-cell_Activation_Regulation"/>
</dbReference>
<dbReference type="GO" id="GO:0009897">
    <property type="term" value="C:external side of plasma membrane"/>
    <property type="evidence" value="ECO:0007669"/>
    <property type="project" value="TreeGrafter"/>
</dbReference>
<feature type="region of interest" description="Disordered" evidence="11">
    <location>
        <begin position="300"/>
        <end position="344"/>
    </location>
</feature>
<evidence type="ECO:0000256" key="4">
    <source>
        <dbReference type="ARBA" id="ARBA00022729"/>
    </source>
</evidence>
<dbReference type="GO" id="GO:0042130">
    <property type="term" value="P:negative regulation of T cell proliferation"/>
    <property type="evidence" value="ECO:0007669"/>
    <property type="project" value="TreeGrafter"/>
</dbReference>
<keyword evidence="2" id="KW-1003">Cell membrane</keyword>
<keyword evidence="3 12" id="KW-0812">Transmembrane</keyword>